<comment type="caution">
    <text evidence="2">The sequence shown here is derived from an EMBL/GenBank/DDBJ whole genome shotgun (WGS) entry which is preliminary data.</text>
</comment>
<keyword evidence="3" id="KW-1185">Reference proteome</keyword>
<feature type="compositionally biased region" description="Polar residues" evidence="1">
    <location>
        <begin position="1"/>
        <end position="22"/>
    </location>
</feature>
<dbReference type="AlphaFoldDB" id="A0AA38MHJ4"/>
<evidence type="ECO:0000313" key="2">
    <source>
        <dbReference type="EMBL" id="KAJ3655944.1"/>
    </source>
</evidence>
<accession>A0AA38MHJ4</accession>
<dbReference type="Proteomes" id="UP001168821">
    <property type="component" value="Unassembled WGS sequence"/>
</dbReference>
<sequence length="117" mass="13923">MGSSRSQMSSAETPTSKGLSQETPRKVKLNKQLKQLHDGNRLFKKEIQEKQDTLHLKVQHFKSLCDQYLTPELSKFVKVQVEQMDRKMQGRRYTQEFKKSSFHRNKWKSFSLFRSEN</sequence>
<evidence type="ECO:0000313" key="3">
    <source>
        <dbReference type="Proteomes" id="UP001168821"/>
    </source>
</evidence>
<evidence type="ECO:0000256" key="1">
    <source>
        <dbReference type="SAM" id="MobiDB-lite"/>
    </source>
</evidence>
<name>A0AA38MHJ4_9CUCU</name>
<organism evidence="2 3">
    <name type="scientific">Zophobas morio</name>
    <dbReference type="NCBI Taxonomy" id="2755281"/>
    <lineage>
        <taxon>Eukaryota</taxon>
        <taxon>Metazoa</taxon>
        <taxon>Ecdysozoa</taxon>
        <taxon>Arthropoda</taxon>
        <taxon>Hexapoda</taxon>
        <taxon>Insecta</taxon>
        <taxon>Pterygota</taxon>
        <taxon>Neoptera</taxon>
        <taxon>Endopterygota</taxon>
        <taxon>Coleoptera</taxon>
        <taxon>Polyphaga</taxon>
        <taxon>Cucujiformia</taxon>
        <taxon>Tenebrionidae</taxon>
        <taxon>Zophobas</taxon>
    </lineage>
</organism>
<dbReference type="EMBL" id="JALNTZ010000004">
    <property type="protein sequence ID" value="KAJ3655944.1"/>
    <property type="molecule type" value="Genomic_DNA"/>
</dbReference>
<feature type="region of interest" description="Disordered" evidence="1">
    <location>
        <begin position="1"/>
        <end position="27"/>
    </location>
</feature>
<reference evidence="2" key="1">
    <citation type="journal article" date="2023" name="G3 (Bethesda)">
        <title>Whole genome assemblies of Zophobas morio and Tenebrio molitor.</title>
        <authorList>
            <person name="Kaur S."/>
            <person name="Stinson S.A."/>
            <person name="diCenzo G.C."/>
        </authorList>
    </citation>
    <scope>NUCLEOTIDE SEQUENCE</scope>
    <source>
        <strain evidence="2">QUZm001</strain>
    </source>
</reference>
<gene>
    <name evidence="2" type="ORF">Zmor_015051</name>
</gene>
<protein>
    <submittedName>
        <fullName evidence="2">Uncharacterized protein</fullName>
    </submittedName>
</protein>
<proteinExistence type="predicted"/>